<evidence type="ECO:0000313" key="2">
    <source>
        <dbReference type="Proteomes" id="UP000236161"/>
    </source>
</evidence>
<dbReference type="Proteomes" id="UP000236161">
    <property type="component" value="Unassembled WGS sequence"/>
</dbReference>
<evidence type="ECO:0000313" key="1">
    <source>
        <dbReference type="EMBL" id="PKA48005.1"/>
    </source>
</evidence>
<name>A0A2H9ZXG6_9ASPA</name>
<dbReference type="AlphaFoldDB" id="A0A2H9ZXG6"/>
<organism evidence="1 2">
    <name type="scientific">Apostasia shenzhenica</name>
    <dbReference type="NCBI Taxonomy" id="1088818"/>
    <lineage>
        <taxon>Eukaryota</taxon>
        <taxon>Viridiplantae</taxon>
        <taxon>Streptophyta</taxon>
        <taxon>Embryophyta</taxon>
        <taxon>Tracheophyta</taxon>
        <taxon>Spermatophyta</taxon>
        <taxon>Magnoliopsida</taxon>
        <taxon>Liliopsida</taxon>
        <taxon>Asparagales</taxon>
        <taxon>Orchidaceae</taxon>
        <taxon>Apostasioideae</taxon>
        <taxon>Apostasia</taxon>
    </lineage>
</organism>
<dbReference type="EMBL" id="KZ452995">
    <property type="protein sequence ID" value="PKA48005.1"/>
    <property type="molecule type" value="Genomic_DNA"/>
</dbReference>
<gene>
    <name evidence="1" type="ORF">AXF42_Ash015768</name>
</gene>
<proteinExistence type="predicted"/>
<sequence>MKDELLQPATASRRRPSATRLCEGCIPPHQGMLLRAIRRRDTRLPEAIHLLGLTRLPEVIHRRSTRNQHRHRSRVVGLRLWRDAWRHCAATASWRLASESNGGSLCGANKSMKS</sequence>
<keyword evidence="2" id="KW-1185">Reference proteome</keyword>
<protein>
    <submittedName>
        <fullName evidence="1">Uncharacterized protein</fullName>
    </submittedName>
</protein>
<reference evidence="1 2" key="1">
    <citation type="journal article" date="2017" name="Nature">
        <title>The Apostasia genome and the evolution of orchids.</title>
        <authorList>
            <person name="Zhang G.Q."/>
            <person name="Liu K.W."/>
            <person name="Li Z."/>
            <person name="Lohaus R."/>
            <person name="Hsiao Y.Y."/>
            <person name="Niu S.C."/>
            <person name="Wang J.Y."/>
            <person name="Lin Y.C."/>
            <person name="Xu Q."/>
            <person name="Chen L.J."/>
            <person name="Yoshida K."/>
            <person name="Fujiwara S."/>
            <person name="Wang Z.W."/>
            <person name="Zhang Y.Q."/>
            <person name="Mitsuda N."/>
            <person name="Wang M."/>
            <person name="Liu G.H."/>
            <person name="Pecoraro L."/>
            <person name="Huang H.X."/>
            <person name="Xiao X.J."/>
            <person name="Lin M."/>
            <person name="Wu X.Y."/>
            <person name="Wu W.L."/>
            <person name="Chen Y.Y."/>
            <person name="Chang S.B."/>
            <person name="Sakamoto S."/>
            <person name="Ohme-Takagi M."/>
            <person name="Yagi M."/>
            <person name="Zeng S.J."/>
            <person name="Shen C.Y."/>
            <person name="Yeh C.M."/>
            <person name="Luo Y.B."/>
            <person name="Tsai W.C."/>
            <person name="Van de Peer Y."/>
            <person name="Liu Z.J."/>
        </authorList>
    </citation>
    <scope>NUCLEOTIDE SEQUENCE [LARGE SCALE GENOMIC DNA]</scope>
    <source>
        <strain evidence="2">cv. Shenzhen</strain>
        <tissue evidence="1">Stem</tissue>
    </source>
</reference>
<accession>A0A2H9ZXG6</accession>